<evidence type="ECO:0000256" key="1">
    <source>
        <dbReference type="ARBA" id="ARBA00005189"/>
    </source>
</evidence>
<reference evidence="6" key="1">
    <citation type="submission" date="2019-08" db="EMBL/GenBank/DDBJ databases">
        <authorList>
            <person name="Kucharzyk K."/>
            <person name="Murdoch R.W."/>
            <person name="Higgins S."/>
            <person name="Loffler F."/>
        </authorList>
    </citation>
    <scope>NUCLEOTIDE SEQUENCE</scope>
</reference>
<dbReference type="EMBL" id="VSSQ01000139">
    <property type="protein sequence ID" value="MPL80592.1"/>
    <property type="molecule type" value="Genomic_DNA"/>
</dbReference>
<evidence type="ECO:0000259" key="5">
    <source>
        <dbReference type="Pfam" id="PF13847"/>
    </source>
</evidence>
<dbReference type="SUPFAM" id="SSF53335">
    <property type="entry name" value="S-adenosyl-L-methionine-dependent methyltransferases"/>
    <property type="match status" value="1"/>
</dbReference>
<evidence type="ECO:0000256" key="4">
    <source>
        <dbReference type="ARBA" id="ARBA00025707"/>
    </source>
</evidence>
<dbReference type="Gene3D" id="3.40.50.150">
    <property type="entry name" value="Vaccinia Virus protein VP39"/>
    <property type="match status" value="1"/>
</dbReference>
<gene>
    <name evidence="6" type="primary">ubiE_23</name>
    <name evidence="6" type="ORF">SDC9_26493</name>
</gene>
<protein>
    <submittedName>
        <fullName evidence="6">Ubiquinone/menaquinone biosynthesis C-methyltransferase UbiE</fullName>
        <ecNumber evidence="6">2.1.1.163</ecNumber>
    </submittedName>
</protein>
<dbReference type="GO" id="GO:0043770">
    <property type="term" value="F:demethylmenaquinone methyltransferase activity"/>
    <property type="evidence" value="ECO:0007669"/>
    <property type="project" value="UniProtKB-EC"/>
</dbReference>
<proteinExistence type="predicted"/>
<dbReference type="EC" id="2.1.1.163" evidence="6"/>
<keyword evidence="2 6" id="KW-0489">Methyltransferase</keyword>
<dbReference type="CDD" id="cd02440">
    <property type="entry name" value="AdoMet_MTases"/>
    <property type="match status" value="1"/>
</dbReference>
<evidence type="ECO:0000256" key="2">
    <source>
        <dbReference type="ARBA" id="ARBA00022603"/>
    </source>
</evidence>
<keyword evidence="6" id="KW-0830">Ubiquinone</keyword>
<dbReference type="AlphaFoldDB" id="A0A644UPA6"/>
<dbReference type="Pfam" id="PF13847">
    <property type="entry name" value="Methyltransf_31"/>
    <property type="match status" value="1"/>
</dbReference>
<name>A0A644UPA6_9ZZZZ</name>
<accession>A0A644UPA6</accession>
<evidence type="ECO:0000313" key="6">
    <source>
        <dbReference type="EMBL" id="MPL80592.1"/>
    </source>
</evidence>
<dbReference type="InterPro" id="IPR025714">
    <property type="entry name" value="Methyltranfer_dom"/>
</dbReference>
<dbReference type="PANTHER" id="PTHR44307">
    <property type="entry name" value="PHOSPHOETHANOLAMINE METHYLTRANSFERASE"/>
    <property type="match status" value="1"/>
</dbReference>
<evidence type="ECO:0000256" key="3">
    <source>
        <dbReference type="ARBA" id="ARBA00022679"/>
    </source>
</evidence>
<feature type="domain" description="Methyltransferase" evidence="5">
    <location>
        <begin position="48"/>
        <end position="157"/>
    </location>
</feature>
<dbReference type="InterPro" id="IPR029063">
    <property type="entry name" value="SAM-dependent_MTases_sf"/>
</dbReference>
<comment type="pathway">
    <text evidence="1">Lipid metabolism.</text>
</comment>
<dbReference type="GO" id="GO:0032259">
    <property type="term" value="P:methylation"/>
    <property type="evidence" value="ECO:0007669"/>
    <property type="project" value="UniProtKB-KW"/>
</dbReference>
<organism evidence="6">
    <name type="scientific">bioreactor metagenome</name>
    <dbReference type="NCBI Taxonomy" id="1076179"/>
    <lineage>
        <taxon>unclassified sequences</taxon>
        <taxon>metagenomes</taxon>
        <taxon>ecological metagenomes</taxon>
    </lineage>
</organism>
<dbReference type="PANTHER" id="PTHR44307:SF2">
    <property type="entry name" value="PHOSPHOETHANOLAMINE METHYLTRANSFERASE ISOFORM X1"/>
    <property type="match status" value="1"/>
</dbReference>
<sequence>MRTEIADKEIKKGFATKGVFPYRWSFTLLFPLRNIFLSAGKLIERLDIKENYNVLEVGPGPGYFSIPVARKLKTGKLILADIQPEMLEYARKRFSKKKAGNASYYLCNGKTFDFSDNFFDVIYMIAVLGEVETKEAYIREFSQMLKRGGIVSVSELAGDPDKMSIGELKDLFEKHDFSFYAQYGNKRNYTLNFKKKNGKQDS</sequence>
<keyword evidence="3 6" id="KW-0808">Transferase</keyword>
<comment type="pathway">
    <text evidence="4">Phospholipid metabolism.</text>
</comment>
<comment type="caution">
    <text evidence="6">The sequence shown here is derived from an EMBL/GenBank/DDBJ whole genome shotgun (WGS) entry which is preliminary data.</text>
</comment>